<dbReference type="PANTHER" id="PTHR43135">
    <property type="entry name" value="ALPHA-D-RIBOSE 1-METHYLPHOSPHONATE 5-TRIPHOSPHATE DIPHOSPHATASE"/>
    <property type="match status" value="1"/>
</dbReference>
<dbReference type="Pfam" id="PF01979">
    <property type="entry name" value="Amidohydro_1"/>
    <property type="match status" value="1"/>
</dbReference>
<evidence type="ECO:0000313" key="5">
    <source>
        <dbReference type="Proteomes" id="UP000324595"/>
    </source>
</evidence>
<feature type="chain" id="PRO_5022990289" evidence="2">
    <location>
        <begin position="20"/>
        <end position="469"/>
    </location>
</feature>
<dbReference type="GO" id="GO:0016810">
    <property type="term" value="F:hydrolase activity, acting on carbon-nitrogen (but not peptide) bonds"/>
    <property type="evidence" value="ECO:0007669"/>
    <property type="project" value="InterPro"/>
</dbReference>
<dbReference type="InterPro" id="IPR006680">
    <property type="entry name" value="Amidohydro-rel"/>
</dbReference>
<dbReference type="InterPro" id="IPR051781">
    <property type="entry name" value="Metallo-dep_Hydrolase"/>
</dbReference>
<dbReference type="CDD" id="cd01309">
    <property type="entry name" value="Met_dep_hydrolase_C"/>
    <property type="match status" value="1"/>
</dbReference>
<dbReference type="EMBL" id="VNHY01000001">
    <property type="protein sequence ID" value="TYP95158.1"/>
    <property type="molecule type" value="Genomic_DNA"/>
</dbReference>
<evidence type="ECO:0000313" key="4">
    <source>
        <dbReference type="EMBL" id="TYP95158.1"/>
    </source>
</evidence>
<organism evidence="4 5">
    <name type="scientific">Fodinibius salinus</name>
    <dbReference type="NCBI Taxonomy" id="860790"/>
    <lineage>
        <taxon>Bacteria</taxon>
        <taxon>Pseudomonadati</taxon>
        <taxon>Balneolota</taxon>
        <taxon>Balneolia</taxon>
        <taxon>Balneolales</taxon>
        <taxon>Balneolaceae</taxon>
        <taxon>Fodinibius</taxon>
    </lineage>
</organism>
<dbReference type="AlphaFoldDB" id="A0A5D3YPJ4"/>
<dbReference type="InterPro" id="IPR011059">
    <property type="entry name" value="Metal-dep_hydrolase_composite"/>
</dbReference>
<keyword evidence="5" id="KW-1185">Reference proteome</keyword>
<evidence type="ECO:0000259" key="3">
    <source>
        <dbReference type="Pfam" id="PF01979"/>
    </source>
</evidence>
<comment type="caution">
    <text evidence="4">The sequence shown here is derived from an EMBL/GenBank/DDBJ whole genome shotgun (WGS) entry which is preliminary data.</text>
</comment>
<gene>
    <name evidence="4" type="ORF">LX73_0453</name>
</gene>
<sequence>MKKIIVLLFTLCLSFNGLAQETGSVLIKNGTVITITNGNKVDTDVLIEDGTITEIGKDLSAPNGVETVDAEGKYVMPGIIDAHSHIAAVDVNEWTNPVTAEVSMEESINPNDINIYWALAGGVTSIHLMHGSANVIGGQNETLKLRYGANMNEMRFKGAPRTIKFALGENPTRVHGQGFGVKPRTRMGVEQVIRDHFDAAQDYKRNRQQYLDAKEAYENGNRDEPPVPVAKNERLEVLVDILEGDVWIHTHSYRADEIAMLMRVFDDYGIENFTFQHANEAFKVAPELKENNAYTSVFADWWAYKFEVYYSTAYNASILNANGVRNSINSDSGELIRHLNHEAAKAVHYGNTSKQDALKMITINPAMQLGIDDKVGSIEEGKHGDVAIWSGHPLSIYSKTEATYVDGKKYFDRSEDKNDMRLQPDAETDFDEGRNRWYNENGRQDKTCLQGAEIRFSKKGMKLNQSNSN</sequence>
<feature type="signal peptide" evidence="2">
    <location>
        <begin position="1"/>
        <end position="19"/>
    </location>
</feature>
<dbReference type="InterPro" id="IPR032466">
    <property type="entry name" value="Metal_Hydrolase"/>
</dbReference>
<dbReference type="SUPFAM" id="SSF51556">
    <property type="entry name" value="Metallo-dependent hydrolases"/>
    <property type="match status" value="1"/>
</dbReference>
<reference evidence="4 5" key="1">
    <citation type="submission" date="2019-07" db="EMBL/GenBank/DDBJ databases">
        <title>Genomic Encyclopedia of Archaeal and Bacterial Type Strains, Phase II (KMG-II): from individual species to whole genera.</title>
        <authorList>
            <person name="Goeker M."/>
        </authorList>
    </citation>
    <scope>NUCLEOTIDE SEQUENCE [LARGE SCALE GENOMIC DNA]</scope>
    <source>
        <strain evidence="4 5">DSM 21935</strain>
    </source>
</reference>
<accession>A0A5D3YPJ4</accession>
<feature type="compositionally biased region" description="Basic and acidic residues" evidence="1">
    <location>
        <begin position="431"/>
        <end position="442"/>
    </location>
</feature>
<feature type="region of interest" description="Disordered" evidence="1">
    <location>
        <begin position="416"/>
        <end position="442"/>
    </location>
</feature>
<dbReference type="Proteomes" id="UP000324595">
    <property type="component" value="Unassembled WGS sequence"/>
</dbReference>
<dbReference type="PANTHER" id="PTHR43135:SF3">
    <property type="entry name" value="ALPHA-D-RIBOSE 1-METHYLPHOSPHONATE 5-TRIPHOSPHATE DIPHOSPHATASE"/>
    <property type="match status" value="1"/>
</dbReference>
<dbReference type="Gene3D" id="3.20.20.140">
    <property type="entry name" value="Metal-dependent hydrolases"/>
    <property type="match status" value="1"/>
</dbReference>
<evidence type="ECO:0000256" key="2">
    <source>
        <dbReference type="SAM" id="SignalP"/>
    </source>
</evidence>
<dbReference type="SUPFAM" id="SSF51338">
    <property type="entry name" value="Composite domain of metallo-dependent hydrolases"/>
    <property type="match status" value="1"/>
</dbReference>
<feature type="domain" description="Amidohydrolase-related" evidence="3">
    <location>
        <begin position="74"/>
        <end position="400"/>
    </location>
</feature>
<proteinExistence type="predicted"/>
<dbReference type="RefSeq" id="WP_148897834.1">
    <property type="nucleotide sequence ID" value="NZ_VNHY01000001.1"/>
</dbReference>
<dbReference type="OrthoDB" id="9802793at2"/>
<protein>
    <submittedName>
        <fullName evidence="4">Imidazolonepropionase</fullName>
    </submittedName>
</protein>
<keyword evidence="2" id="KW-0732">Signal</keyword>
<evidence type="ECO:0000256" key="1">
    <source>
        <dbReference type="SAM" id="MobiDB-lite"/>
    </source>
</evidence>
<name>A0A5D3YPJ4_9BACT</name>